<dbReference type="PANTHER" id="PTHR37315">
    <property type="entry name" value="UPF0311 PROTEIN BLR7842"/>
    <property type="match status" value="1"/>
</dbReference>
<name>A0A2R8APZ6_9RHOB</name>
<dbReference type="RefSeq" id="WP_108884727.1">
    <property type="nucleotide sequence ID" value="NZ_OMOJ01000001.1"/>
</dbReference>
<dbReference type="EMBL" id="OMOJ01000001">
    <property type="protein sequence ID" value="SPF78050.1"/>
    <property type="molecule type" value="Genomic_DNA"/>
</dbReference>
<dbReference type="OrthoDB" id="5294829at2"/>
<accession>A0A2R8APZ6</accession>
<gene>
    <name evidence="2" type="ORF">PRI8871_00639</name>
</gene>
<organism evidence="2 3">
    <name type="scientific">Pseudoprimorskyibacter insulae</name>
    <dbReference type="NCBI Taxonomy" id="1695997"/>
    <lineage>
        <taxon>Bacteria</taxon>
        <taxon>Pseudomonadati</taxon>
        <taxon>Pseudomonadota</taxon>
        <taxon>Alphaproteobacteria</taxon>
        <taxon>Rhodobacterales</taxon>
        <taxon>Paracoccaceae</taxon>
        <taxon>Pseudoprimorskyibacter</taxon>
    </lineage>
</organism>
<dbReference type="Pfam" id="PF11578">
    <property type="entry name" value="DUF3237"/>
    <property type="match status" value="1"/>
</dbReference>
<evidence type="ECO:0000256" key="1">
    <source>
        <dbReference type="HAMAP-Rule" id="MF_00775"/>
    </source>
</evidence>
<keyword evidence="3" id="KW-1185">Reference proteome</keyword>
<evidence type="ECO:0000313" key="3">
    <source>
        <dbReference type="Proteomes" id="UP000244904"/>
    </source>
</evidence>
<comment type="similarity">
    <text evidence="1">Belongs to the UPF0311 family.</text>
</comment>
<protein>
    <recommendedName>
        <fullName evidence="1">UPF0311 protein PRI8871_00639</fullName>
    </recommendedName>
</protein>
<evidence type="ECO:0000313" key="2">
    <source>
        <dbReference type="EMBL" id="SPF78050.1"/>
    </source>
</evidence>
<dbReference type="AlphaFoldDB" id="A0A2R8APZ6"/>
<dbReference type="HAMAP" id="MF_00775">
    <property type="entry name" value="UPF0311"/>
    <property type="match status" value="1"/>
</dbReference>
<dbReference type="PANTHER" id="PTHR37315:SF1">
    <property type="entry name" value="UPF0311 PROTEIN BLR7842"/>
    <property type="match status" value="1"/>
</dbReference>
<dbReference type="Proteomes" id="UP000244904">
    <property type="component" value="Unassembled WGS sequence"/>
</dbReference>
<dbReference type="InterPro" id="IPR020915">
    <property type="entry name" value="UPF0311"/>
</dbReference>
<reference evidence="3" key="1">
    <citation type="submission" date="2018-03" db="EMBL/GenBank/DDBJ databases">
        <authorList>
            <person name="Rodrigo-Torres L."/>
            <person name="Arahal R. D."/>
            <person name="Lucena T."/>
        </authorList>
    </citation>
    <scope>NUCLEOTIDE SEQUENCE [LARGE SCALE GENOMIC DNA]</scope>
    <source>
        <strain evidence="3">CECT 8871</strain>
    </source>
</reference>
<proteinExistence type="inferred from homology"/>
<dbReference type="Gene3D" id="2.40.160.20">
    <property type="match status" value="1"/>
</dbReference>
<sequence>MLPEPKLELIMELEVCLDPIIEMGPGRAGLRRIIPIIGGIAKGPKIKGKILNVGADWQTIFADGNAELVARYAVETDDGAVIEIDNRGFRNGPAEVLARVAKGEDVDPADYYMRTIARLETSHPDYSWVNKRVFVATGARLAGAVHIAFYCVE</sequence>